<evidence type="ECO:0000313" key="2">
    <source>
        <dbReference type="Proteomes" id="UP001479436"/>
    </source>
</evidence>
<protein>
    <submittedName>
        <fullName evidence="1">Uncharacterized protein</fullName>
    </submittedName>
</protein>
<dbReference type="Proteomes" id="UP001479436">
    <property type="component" value="Unassembled WGS sequence"/>
</dbReference>
<dbReference type="PANTHER" id="PTHR31389:SF4">
    <property type="entry name" value="LD39211P"/>
    <property type="match status" value="1"/>
</dbReference>
<dbReference type="InterPro" id="IPR012444">
    <property type="entry name" value="DUF1647"/>
</dbReference>
<evidence type="ECO:0000313" key="1">
    <source>
        <dbReference type="EMBL" id="KAK9721891.1"/>
    </source>
</evidence>
<dbReference type="Pfam" id="PF07801">
    <property type="entry name" value="DUF1647"/>
    <property type="match status" value="1"/>
</dbReference>
<dbReference type="EMBL" id="JASJQH010006965">
    <property type="protein sequence ID" value="KAK9721891.1"/>
    <property type="molecule type" value="Genomic_DNA"/>
</dbReference>
<name>A0ABR2W6R8_9FUNG</name>
<accession>A0ABR2W6R8</accession>
<keyword evidence="2" id="KW-1185">Reference proteome</keyword>
<gene>
    <name evidence="1" type="ORF">K7432_003074</name>
</gene>
<dbReference type="PANTHER" id="PTHR31389">
    <property type="entry name" value="LD39211P"/>
    <property type="match status" value="1"/>
</dbReference>
<proteinExistence type="predicted"/>
<comment type="caution">
    <text evidence="1">The sequence shown here is derived from an EMBL/GenBank/DDBJ whole genome shotgun (WGS) entry which is preliminary data.</text>
</comment>
<organism evidence="1 2">
    <name type="scientific">Basidiobolus ranarum</name>
    <dbReference type="NCBI Taxonomy" id="34480"/>
    <lineage>
        <taxon>Eukaryota</taxon>
        <taxon>Fungi</taxon>
        <taxon>Fungi incertae sedis</taxon>
        <taxon>Zoopagomycota</taxon>
        <taxon>Entomophthoromycotina</taxon>
        <taxon>Basidiobolomycetes</taxon>
        <taxon>Basidiobolales</taxon>
        <taxon>Basidiobolaceae</taxon>
        <taxon>Basidiobolus</taxon>
    </lineage>
</organism>
<sequence>MLKYPPPSSYLAIPFLSENEGNKNKQLHRKLPLKKLIIFTGLLILLWSSTKFMEIHSNPMVPEKSKEIVIVTGASGNHFCPLQGFLYSLHNSIRFLPTSIQVKVIVYDLGLGEKQRQELSIIQKDGYFHELQTFNYTEFPEFWNINKNRGEYAWKAGIIKKIADSHSGISLWMDSGNRVFPNFILDVIDLIEVQGFYSPTSPGDVRRWTHPKLFEYFDDDLEKYANQPNCNGAFIGFDSRNEKVMNSLINPLFECGLNQSCIAPEGSNRLNHRQDQAALTYLALSNKYQCSYEGLTGLLIHQDNDCKLQIQGHLRKAMFHI</sequence>
<reference evidence="1 2" key="1">
    <citation type="submission" date="2023-04" db="EMBL/GenBank/DDBJ databases">
        <title>Genome of Basidiobolus ranarum AG-B5.</title>
        <authorList>
            <person name="Stajich J.E."/>
            <person name="Carter-House D."/>
            <person name="Gryganskyi A."/>
        </authorList>
    </citation>
    <scope>NUCLEOTIDE SEQUENCE [LARGE SCALE GENOMIC DNA]</scope>
    <source>
        <strain evidence="1 2">AG-B5</strain>
    </source>
</reference>